<feature type="non-terminal residue" evidence="1">
    <location>
        <position position="145"/>
    </location>
</feature>
<accession>A0ABD2P4P1</accession>
<gene>
    <name evidence="1" type="ORF">HHI36_000332</name>
</gene>
<dbReference type="Proteomes" id="UP001516400">
    <property type="component" value="Unassembled WGS sequence"/>
</dbReference>
<dbReference type="EMBL" id="JABFTP020000185">
    <property type="protein sequence ID" value="KAL3285810.1"/>
    <property type="molecule type" value="Genomic_DNA"/>
</dbReference>
<reference evidence="1 2" key="1">
    <citation type="journal article" date="2021" name="BMC Biol.">
        <title>Horizontally acquired antibacterial genes associated with adaptive radiation of ladybird beetles.</title>
        <authorList>
            <person name="Li H.S."/>
            <person name="Tang X.F."/>
            <person name="Huang Y.H."/>
            <person name="Xu Z.Y."/>
            <person name="Chen M.L."/>
            <person name="Du X.Y."/>
            <person name="Qiu B.Y."/>
            <person name="Chen P.T."/>
            <person name="Zhang W."/>
            <person name="Slipinski A."/>
            <person name="Escalona H.E."/>
            <person name="Waterhouse R.M."/>
            <person name="Zwick A."/>
            <person name="Pang H."/>
        </authorList>
    </citation>
    <scope>NUCLEOTIDE SEQUENCE [LARGE SCALE GENOMIC DNA]</scope>
    <source>
        <strain evidence="1">SYSU2018</strain>
    </source>
</reference>
<evidence type="ECO:0000313" key="2">
    <source>
        <dbReference type="Proteomes" id="UP001516400"/>
    </source>
</evidence>
<evidence type="ECO:0000313" key="1">
    <source>
        <dbReference type="EMBL" id="KAL3285810.1"/>
    </source>
</evidence>
<sequence length="145" mass="16475">MIDGIPEERCSDSEKVVVKIQYSGKIEYKWSKNPPAPSRICQHNTVRQRPGLIGPAASKSDITTEESFELLVDYNIIQIINNYTNEKINDNSEKTFTDAFSTINVSVIAMKSFIELSPLIRVFQSGHEDVEFLWATDETIRDIFG</sequence>
<comment type="caution">
    <text evidence="1">The sequence shown here is derived from an EMBL/GenBank/DDBJ whole genome shotgun (WGS) entry which is preliminary data.</text>
</comment>
<organism evidence="1 2">
    <name type="scientific">Cryptolaemus montrouzieri</name>
    <dbReference type="NCBI Taxonomy" id="559131"/>
    <lineage>
        <taxon>Eukaryota</taxon>
        <taxon>Metazoa</taxon>
        <taxon>Ecdysozoa</taxon>
        <taxon>Arthropoda</taxon>
        <taxon>Hexapoda</taxon>
        <taxon>Insecta</taxon>
        <taxon>Pterygota</taxon>
        <taxon>Neoptera</taxon>
        <taxon>Endopterygota</taxon>
        <taxon>Coleoptera</taxon>
        <taxon>Polyphaga</taxon>
        <taxon>Cucujiformia</taxon>
        <taxon>Coccinelloidea</taxon>
        <taxon>Coccinellidae</taxon>
        <taxon>Scymninae</taxon>
        <taxon>Scymnini</taxon>
        <taxon>Cryptolaemus</taxon>
    </lineage>
</organism>
<name>A0ABD2P4P1_9CUCU</name>
<protein>
    <submittedName>
        <fullName evidence="1">Uncharacterized protein</fullName>
    </submittedName>
</protein>
<proteinExistence type="predicted"/>
<dbReference type="AlphaFoldDB" id="A0ABD2P4P1"/>
<keyword evidence="2" id="KW-1185">Reference proteome</keyword>